<dbReference type="EC" id="1.-.-.-" evidence="4"/>
<dbReference type="RefSeq" id="WP_311421887.1">
    <property type="nucleotide sequence ID" value="NZ_JAVREH010000004.1"/>
</dbReference>
<sequence length="179" mass="18659">MDDELLITSGPALSHPDAESFRHVLGHYPTGVAVITAQTGSGPVGLSMNSFTSLSLQPPLVLFCPAQSSTTWPQLREVGAIAINVLSAGQEDVSRQFAGKAGERFEGIAWSAGENGAPLLGDALGWIECAVQAEYPAGDHTVVIAEIQRMGVHAHIGDPLVFFRGAYYAGIAAAVSATD</sequence>
<dbReference type="Gene3D" id="2.30.110.10">
    <property type="entry name" value="Electron Transport, Fmn-binding Protein, Chain A"/>
    <property type="match status" value="1"/>
</dbReference>
<protein>
    <submittedName>
        <fullName evidence="4">Flavin reductase family protein</fullName>
        <ecNumber evidence="4">1.-.-.-</ecNumber>
    </submittedName>
</protein>
<gene>
    <name evidence="4" type="ORF">RM423_04930</name>
</gene>
<name>A0ABU2J891_9ACTN</name>
<comment type="caution">
    <text evidence="4">The sequence shown here is derived from an EMBL/GenBank/DDBJ whole genome shotgun (WGS) entry which is preliminary data.</text>
</comment>
<dbReference type="EMBL" id="JAVREH010000004">
    <property type="protein sequence ID" value="MDT0260734.1"/>
    <property type="molecule type" value="Genomic_DNA"/>
</dbReference>
<dbReference type="SUPFAM" id="SSF50475">
    <property type="entry name" value="FMN-binding split barrel"/>
    <property type="match status" value="1"/>
</dbReference>
<organism evidence="4 5">
    <name type="scientific">Jatrophihabitans lederbergiae</name>
    <dbReference type="NCBI Taxonomy" id="3075547"/>
    <lineage>
        <taxon>Bacteria</taxon>
        <taxon>Bacillati</taxon>
        <taxon>Actinomycetota</taxon>
        <taxon>Actinomycetes</taxon>
        <taxon>Jatrophihabitantales</taxon>
        <taxon>Jatrophihabitantaceae</taxon>
        <taxon>Jatrophihabitans</taxon>
    </lineage>
</organism>
<dbReference type="PANTHER" id="PTHR30466:SF11">
    <property type="entry name" value="FLAVIN-DEPENDENT MONOOXYGENASE, REDUCTASE SUBUNIT HSAB"/>
    <property type="match status" value="1"/>
</dbReference>
<accession>A0ABU2J891</accession>
<dbReference type="InterPro" id="IPR002563">
    <property type="entry name" value="Flavin_Rdtase-like_dom"/>
</dbReference>
<proteinExistence type="inferred from homology"/>
<keyword evidence="2 4" id="KW-0560">Oxidoreductase</keyword>
<dbReference type="Proteomes" id="UP001183176">
    <property type="component" value="Unassembled WGS sequence"/>
</dbReference>
<feature type="domain" description="Flavin reductase like" evidence="3">
    <location>
        <begin position="25"/>
        <end position="169"/>
    </location>
</feature>
<evidence type="ECO:0000256" key="1">
    <source>
        <dbReference type="ARBA" id="ARBA00008898"/>
    </source>
</evidence>
<dbReference type="Pfam" id="PF01613">
    <property type="entry name" value="Flavin_Reduct"/>
    <property type="match status" value="1"/>
</dbReference>
<dbReference type="SMART" id="SM00903">
    <property type="entry name" value="Flavin_Reduct"/>
    <property type="match status" value="1"/>
</dbReference>
<evidence type="ECO:0000259" key="3">
    <source>
        <dbReference type="SMART" id="SM00903"/>
    </source>
</evidence>
<dbReference type="InterPro" id="IPR012349">
    <property type="entry name" value="Split_barrel_FMN-bd"/>
</dbReference>
<dbReference type="GO" id="GO:0016491">
    <property type="term" value="F:oxidoreductase activity"/>
    <property type="evidence" value="ECO:0007669"/>
    <property type="project" value="UniProtKB-KW"/>
</dbReference>
<dbReference type="InterPro" id="IPR050268">
    <property type="entry name" value="NADH-dep_flavin_reductase"/>
</dbReference>
<dbReference type="PANTHER" id="PTHR30466">
    <property type="entry name" value="FLAVIN REDUCTASE"/>
    <property type="match status" value="1"/>
</dbReference>
<evidence type="ECO:0000256" key="2">
    <source>
        <dbReference type="ARBA" id="ARBA00023002"/>
    </source>
</evidence>
<evidence type="ECO:0000313" key="4">
    <source>
        <dbReference type="EMBL" id="MDT0260734.1"/>
    </source>
</evidence>
<keyword evidence="5" id="KW-1185">Reference proteome</keyword>
<reference evidence="5" key="1">
    <citation type="submission" date="2023-07" db="EMBL/GenBank/DDBJ databases">
        <title>30 novel species of actinomycetes from the DSMZ collection.</title>
        <authorList>
            <person name="Nouioui I."/>
        </authorList>
    </citation>
    <scope>NUCLEOTIDE SEQUENCE [LARGE SCALE GENOMIC DNA]</scope>
    <source>
        <strain evidence="5">DSM 44399</strain>
    </source>
</reference>
<comment type="similarity">
    <text evidence="1">Belongs to the non-flavoprotein flavin reductase family.</text>
</comment>
<evidence type="ECO:0000313" key="5">
    <source>
        <dbReference type="Proteomes" id="UP001183176"/>
    </source>
</evidence>